<gene>
    <name evidence="2" type="ORF">J2S57_003169</name>
</gene>
<organism evidence="2 3">
    <name type="scientific">Kineosporia succinea</name>
    <dbReference type="NCBI Taxonomy" id="84632"/>
    <lineage>
        <taxon>Bacteria</taxon>
        <taxon>Bacillati</taxon>
        <taxon>Actinomycetota</taxon>
        <taxon>Actinomycetes</taxon>
        <taxon>Kineosporiales</taxon>
        <taxon>Kineosporiaceae</taxon>
        <taxon>Kineosporia</taxon>
    </lineage>
</organism>
<reference evidence="2 3" key="1">
    <citation type="submission" date="2023-07" db="EMBL/GenBank/DDBJ databases">
        <title>Sequencing the genomes of 1000 actinobacteria strains.</title>
        <authorList>
            <person name="Klenk H.-P."/>
        </authorList>
    </citation>
    <scope>NUCLEOTIDE SEQUENCE [LARGE SCALE GENOMIC DNA]</scope>
    <source>
        <strain evidence="2 3">DSM 44388</strain>
    </source>
</reference>
<protein>
    <submittedName>
        <fullName evidence="2">Uncharacterized protein</fullName>
    </submittedName>
</protein>
<evidence type="ECO:0000313" key="3">
    <source>
        <dbReference type="Proteomes" id="UP001235712"/>
    </source>
</evidence>
<feature type="region of interest" description="Disordered" evidence="1">
    <location>
        <begin position="191"/>
        <end position="215"/>
    </location>
</feature>
<sequence length="215" mass="23937">MSTARPADDHLPRLRVRAVTRTDPGGLSLFFHRVQVTWDLSVLGSARTENRSLHQLSDARPPRIWRLSMASPLDIVIGPHGGEAGATLLTLSWFRYLVTRPEQARRVLQHFRDHGVPAKTHPEHAENTGPAKKLVLTRTEQQLLQDVDVRAFDDQLAQVTFTSADSTRWPLPDGEPWLDHLERGGTVADAGVAPPGLDAFLSDPPPHPPLDENRF</sequence>
<dbReference type="EMBL" id="JAUSQZ010000001">
    <property type="protein sequence ID" value="MDP9827420.1"/>
    <property type="molecule type" value="Genomic_DNA"/>
</dbReference>
<evidence type="ECO:0000256" key="1">
    <source>
        <dbReference type="SAM" id="MobiDB-lite"/>
    </source>
</evidence>
<proteinExistence type="predicted"/>
<dbReference type="Proteomes" id="UP001235712">
    <property type="component" value="Unassembled WGS sequence"/>
</dbReference>
<keyword evidence="3" id="KW-1185">Reference proteome</keyword>
<name>A0ABT9P5S3_9ACTN</name>
<comment type="caution">
    <text evidence="2">The sequence shown here is derived from an EMBL/GenBank/DDBJ whole genome shotgun (WGS) entry which is preliminary data.</text>
</comment>
<dbReference type="RefSeq" id="WP_307243429.1">
    <property type="nucleotide sequence ID" value="NZ_JAUSQZ010000001.1"/>
</dbReference>
<accession>A0ABT9P5S3</accession>
<evidence type="ECO:0000313" key="2">
    <source>
        <dbReference type="EMBL" id="MDP9827420.1"/>
    </source>
</evidence>